<dbReference type="Gene3D" id="3.40.640.10">
    <property type="entry name" value="Type I PLP-dependent aspartate aminotransferase-like (Major domain)"/>
    <property type="match status" value="1"/>
</dbReference>
<dbReference type="OrthoDB" id="9804264at2"/>
<accession>A0A110B512</accession>
<dbReference type="Pfam" id="PF01041">
    <property type="entry name" value="DegT_DnrJ_EryC1"/>
    <property type="match status" value="1"/>
</dbReference>
<dbReference type="GO" id="GO:0030170">
    <property type="term" value="F:pyridoxal phosphate binding"/>
    <property type="evidence" value="ECO:0007669"/>
    <property type="project" value="UniProtKB-ARBA"/>
</dbReference>
<dbReference type="RefSeq" id="WP_096408928.1">
    <property type="nucleotide sequence ID" value="NZ_AP017372.2"/>
</dbReference>
<keyword evidence="1 4" id="KW-0663">Pyridoxal phosphate</keyword>
<proteinExistence type="inferred from homology"/>
<dbReference type="PIRSF" id="PIRSF000390">
    <property type="entry name" value="PLP_StrS"/>
    <property type="match status" value="1"/>
</dbReference>
<reference evidence="6" key="1">
    <citation type="submission" date="2016-02" db="EMBL/GenBank/DDBJ databases">
        <title>Halorhodospira halochloris DSM-1059 complete genome, version 2.</title>
        <authorList>
            <person name="Tsukatani Y."/>
        </authorList>
    </citation>
    <scope>NUCLEOTIDE SEQUENCE</scope>
    <source>
        <strain evidence="6">DSM 1059</strain>
    </source>
</reference>
<sequence length="366" mass="39608">MQIPAYNPRPQYELLREQIESAATELLASGAYVLGPTVEKFERSVAEHLGCRHAIGVNSGTDALFIALLAAGIGRGDEVVTSPFTFFATAEAISLTGATPRFADIDPATFNVTAKTLEAACTDKTKALLPVHIFGQGADMAEINALAEQRGLRVIEDVAQAFGAYQGEKRLGSLGDAGAHSFYPTKNLGGFGDGGMITTNNDDIAEQCRLLRLHGSSKRDHHDLIGLNSRLDAMQAALLQVKLPQVDNWNNERKQIAATYNEHLADVEEITCPKVSEHGDHVYHQYTVRIANGKRDSVQKALAEQGIGSMVYYSVPVHKQPVYSALKYQCPVAEQVCAEVLSLPMWPGMGQENASRVAETVRASVS</sequence>
<evidence type="ECO:0000256" key="5">
    <source>
        <dbReference type="RuleBase" id="RU004508"/>
    </source>
</evidence>
<evidence type="ECO:0000256" key="3">
    <source>
        <dbReference type="PIRSR" id="PIRSR000390-1"/>
    </source>
</evidence>
<dbReference type="GO" id="GO:0008483">
    <property type="term" value="F:transaminase activity"/>
    <property type="evidence" value="ECO:0007669"/>
    <property type="project" value="TreeGrafter"/>
</dbReference>
<dbReference type="InterPro" id="IPR015422">
    <property type="entry name" value="PyrdxlP-dep_Trfase_small"/>
</dbReference>
<feature type="active site" description="Proton acceptor" evidence="3">
    <location>
        <position position="186"/>
    </location>
</feature>
<gene>
    <name evidence="6" type="ORF">HH1059_09740</name>
</gene>
<dbReference type="AlphaFoldDB" id="A0A110B512"/>
<dbReference type="CDD" id="cd00616">
    <property type="entry name" value="AHBA_syn"/>
    <property type="match status" value="1"/>
</dbReference>
<protein>
    <submittedName>
        <fullName evidence="6">Pleiotropic regulatory protein</fullName>
    </submittedName>
</protein>
<dbReference type="GO" id="GO:0000271">
    <property type="term" value="P:polysaccharide biosynthetic process"/>
    <property type="evidence" value="ECO:0007669"/>
    <property type="project" value="TreeGrafter"/>
</dbReference>
<feature type="modified residue" description="N6-(pyridoxal phosphate)lysine" evidence="4">
    <location>
        <position position="186"/>
    </location>
</feature>
<organism evidence="6 7">
    <name type="scientific">Halorhodospira halochloris</name>
    <name type="common">Ectothiorhodospira halochloris</name>
    <dbReference type="NCBI Taxonomy" id="1052"/>
    <lineage>
        <taxon>Bacteria</taxon>
        <taxon>Pseudomonadati</taxon>
        <taxon>Pseudomonadota</taxon>
        <taxon>Gammaproteobacteria</taxon>
        <taxon>Chromatiales</taxon>
        <taxon>Ectothiorhodospiraceae</taxon>
        <taxon>Halorhodospira</taxon>
    </lineage>
</organism>
<dbReference type="Proteomes" id="UP000218890">
    <property type="component" value="Chromosome"/>
</dbReference>
<dbReference type="SUPFAM" id="SSF53383">
    <property type="entry name" value="PLP-dependent transferases"/>
    <property type="match status" value="1"/>
</dbReference>
<dbReference type="FunFam" id="3.40.640.10:FF:000089">
    <property type="entry name" value="Aminotransferase, DegT/DnrJ/EryC1/StrS family"/>
    <property type="match status" value="1"/>
</dbReference>
<evidence type="ECO:0000256" key="2">
    <source>
        <dbReference type="ARBA" id="ARBA00037999"/>
    </source>
</evidence>
<dbReference type="EMBL" id="AP017372">
    <property type="protein sequence ID" value="BAU57668.1"/>
    <property type="molecule type" value="Genomic_DNA"/>
</dbReference>
<evidence type="ECO:0000313" key="7">
    <source>
        <dbReference type="Proteomes" id="UP000218890"/>
    </source>
</evidence>
<evidence type="ECO:0000256" key="1">
    <source>
        <dbReference type="ARBA" id="ARBA00022898"/>
    </source>
</evidence>
<comment type="similarity">
    <text evidence="2 5">Belongs to the DegT/DnrJ/EryC1 family.</text>
</comment>
<evidence type="ECO:0000256" key="4">
    <source>
        <dbReference type="PIRSR" id="PIRSR000390-2"/>
    </source>
</evidence>
<dbReference type="PANTHER" id="PTHR30244:SF36">
    <property type="entry name" value="3-OXO-GLUCOSE-6-PHOSPHATE:GLUTAMATE AMINOTRANSFERASE"/>
    <property type="match status" value="1"/>
</dbReference>
<dbReference type="InterPro" id="IPR000653">
    <property type="entry name" value="DegT/StrS_aminotransferase"/>
</dbReference>
<name>A0A110B512_HALHR</name>
<dbReference type="KEGG" id="hhk:HH1059_09740"/>
<dbReference type="Gene3D" id="3.90.1150.10">
    <property type="entry name" value="Aspartate Aminotransferase, domain 1"/>
    <property type="match status" value="1"/>
</dbReference>
<dbReference type="InterPro" id="IPR015421">
    <property type="entry name" value="PyrdxlP-dep_Trfase_major"/>
</dbReference>
<dbReference type="PANTHER" id="PTHR30244">
    <property type="entry name" value="TRANSAMINASE"/>
    <property type="match status" value="1"/>
</dbReference>
<evidence type="ECO:0000313" key="6">
    <source>
        <dbReference type="EMBL" id="BAU57668.1"/>
    </source>
</evidence>
<keyword evidence="7" id="KW-1185">Reference proteome</keyword>
<dbReference type="InterPro" id="IPR015424">
    <property type="entry name" value="PyrdxlP-dep_Trfase"/>
</dbReference>